<feature type="compositionally biased region" description="Polar residues" evidence="2">
    <location>
        <begin position="34"/>
        <end position="48"/>
    </location>
</feature>
<keyword evidence="4" id="KW-1185">Reference proteome</keyword>
<organism evidence="3 4">
    <name type="scientific">Lophiostoma macrostomum CBS 122681</name>
    <dbReference type="NCBI Taxonomy" id="1314788"/>
    <lineage>
        <taxon>Eukaryota</taxon>
        <taxon>Fungi</taxon>
        <taxon>Dikarya</taxon>
        <taxon>Ascomycota</taxon>
        <taxon>Pezizomycotina</taxon>
        <taxon>Dothideomycetes</taxon>
        <taxon>Pleosporomycetidae</taxon>
        <taxon>Pleosporales</taxon>
        <taxon>Lophiostomataceae</taxon>
        <taxon>Lophiostoma</taxon>
    </lineage>
</organism>
<feature type="region of interest" description="Disordered" evidence="2">
    <location>
        <begin position="23"/>
        <end position="60"/>
    </location>
</feature>
<gene>
    <name evidence="3" type="ORF">K491DRAFT_590472</name>
</gene>
<evidence type="ECO:0000313" key="4">
    <source>
        <dbReference type="Proteomes" id="UP000799324"/>
    </source>
</evidence>
<dbReference type="EMBL" id="MU004304">
    <property type="protein sequence ID" value="KAF2659829.1"/>
    <property type="molecule type" value="Genomic_DNA"/>
</dbReference>
<evidence type="ECO:0000256" key="2">
    <source>
        <dbReference type="SAM" id="MobiDB-lite"/>
    </source>
</evidence>
<sequence>MPSQYEGPRALAVSKYASLSRKTTLAPNPFTPGPVSTSQPGNSTTIATKEQIAASEKQSDDSLVMAPYNADAQLAMAQDEALEEEIEKHSTSFGKSVSSAVTNTRRLLELLRDSIKKDGESSTAELDTVDDLWHELERLFEAANDAKVALPTLMEKQKSNMALYHNSVLNDTLRDTQAELNLQHKKVNIQHSLILEHQQSFENYKENVDSKLNDIKDLHEKVSRLTLDKGLLKTELDNYRQQIDTMTTGNAASLQVTAELKKDVQGLQSSNKDLTTENETLRNAINELQEKLKAKEHRITDYYEAEIRKLTGALGNEAKKIEGLEGLIKALQSGDDAVQKESKQIKASLKTLEEKYKNQASEFSKAFKELDEKTKKVNTLSSELERMQQESAKLKQQISQLGELEKSNASLLKSKQSVQNQLDTFKQELDALKEKDARATTELQSLTSKVKKLEAENENLEMENNDLVAKAEEQKKAAQQLSAIQNANAKLRAETDELRKKPAATPGVDASAMRDLQNRLQASEALAQNRHQEMEGWKELATKSYQEFKAKEPLIQKAQEYAVQIEELKQQLQAKNVNSQPNGTGVDNIKHWKDKYEKLLASMT</sequence>
<evidence type="ECO:0000313" key="3">
    <source>
        <dbReference type="EMBL" id="KAF2659829.1"/>
    </source>
</evidence>
<accession>A0A6A6TIH5</accession>
<evidence type="ECO:0000256" key="1">
    <source>
        <dbReference type="SAM" id="Coils"/>
    </source>
</evidence>
<dbReference type="Gene3D" id="1.10.287.1490">
    <property type="match status" value="1"/>
</dbReference>
<dbReference type="AlphaFoldDB" id="A0A6A6TIH5"/>
<keyword evidence="1" id="KW-0175">Coiled coil</keyword>
<dbReference type="Proteomes" id="UP000799324">
    <property type="component" value="Unassembled WGS sequence"/>
</dbReference>
<reference evidence="3" key="1">
    <citation type="journal article" date="2020" name="Stud. Mycol.">
        <title>101 Dothideomycetes genomes: a test case for predicting lifestyles and emergence of pathogens.</title>
        <authorList>
            <person name="Haridas S."/>
            <person name="Albert R."/>
            <person name="Binder M."/>
            <person name="Bloem J."/>
            <person name="Labutti K."/>
            <person name="Salamov A."/>
            <person name="Andreopoulos B."/>
            <person name="Baker S."/>
            <person name="Barry K."/>
            <person name="Bills G."/>
            <person name="Bluhm B."/>
            <person name="Cannon C."/>
            <person name="Castanera R."/>
            <person name="Culley D."/>
            <person name="Daum C."/>
            <person name="Ezra D."/>
            <person name="Gonzalez J."/>
            <person name="Henrissat B."/>
            <person name="Kuo A."/>
            <person name="Liang C."/>
            <person name="Lipzen A."/>
            <person name="Lutzoni F."/>
            <person name="Magnuson J."/>
            <person name="Mondo S."/>
            <person name="Nolan M."/>
            <person name="Ohm R."/>
            <person name="Pangilinan J."/>
            <person name="Park H.-J."/>
            <person name="Ramirez L."/>
            <person name="Alfaro M."/>
            <person name="Sun H."/>
            <person name="Tritt A."/>
            <person name="Yoshinaga Y."/>
            <person name="Zwiers L.-H."/>
            <person name="Turgeon B."/>
            <person name="Goodwin S."/>
            <person name="Spatafora J."/>
            <person name="Crous P."/>
            <person name="Grigoriev I."/>
        </authorList>
    </citation>
    <scope>NUCLEOTIDE SEQUENCE</scope>
    <source>
        <strain evidence="3">CBS 122681</strain>
    </source>
</reference>
<name>A0A6A6TIH5_9PLEO</name>
<proteinExistence type="predicted"/>
<dbReference type="OrthoDB" id="3945906at2759"/>
<feature type="coiled-coil region" evidence="1">
    <location>
        <begin position="342"/>
        <end position="578"/>
    </location>
</feature>
<protein>
    <submittedName>
        <fullName evidence="3">Uncharacterized protein</fullName>
    </submittedName>
</protein>
<feature type="coiled-coil region" evidence="1">
    <location>
        <begin position="257"/>
        <end position="305"/>
    </location>
</feature>
<dbReference type="Gene3D" id="1.20.5.1160">
    <property type="entry name" value="Vasodilator-stimulated phosphoprotein"/>
    <property type="match status" value="1"/>
</dbReference>